<feature type="transmembrane region" description="Helical" evidence="7">
    <location>
        <begin position="489"/>
        <end position="513"/>
    </location>
</feature>
<name>A0A9W7J5G4_HIBTR</name>
<accession>A0A9W7J5G4</accession>
<keyword evidence="3 6" id="KW-0812">Transmembrane</keyword>
<dbReference type="InterPro" id="IPR018456">
    <property type="entry name" value="PTR2_symporter_CS"/>
</dbReference>
<organism evidence="8 9">
    <name type="scientific">Hibiscus trionum</name>
    <name type="common">Flower of an hour</name>
    <dbReference type="NCBI Taxonomy" id="183268"/>
    <lineage>
        <taxon>Eukaryota</taxon>
        <taxon>Viridiplantae</taxon>
        <taxon>Streptophyta</taxon>
        <taxon>Embryophyta</taxon>
        <taxon>Tracheophyta</taxon>
        <taxon>Spermatophyta</taxon>
        <taxon>Magnoliopsida</taxon>
        <taxon>eudicotyledons</taxon>
        <taxon>Gunneridae</taxon>
        <taxon>Pentapetalae</taxon>
        <taxon>rosids</taxon>
        <taxon>malvids</taxon>
        <taxon>Malvales</taxon>
        <taxon>Malvaceae</taxon>
        <taxon>Malvoideae</taxon>
        <taxon>Hibiscus</taxon>
    </lineage>
</organism>
<evidence type="ECO:0000256" key="5">
    <source>
        <dbReference type="ARBA" id="ARBA00023136"/>
    </source>
</evidence>
<gene>
    <name evidence="8" type="ORF">HRI_004511400</name>
</gene>
<comment type="similarity">
    <text evidence="2 6">Belongs to the major facilitator superfamily. Proton-dependent oligopeptide transporter (POT/PTR) (TC 2.A.17) family.</text>
</comment>
<feature type="transmembrane region" description="Helical" evidence="7">
    <location>
        <begin position="453"/>
        <end position="477"/>
    </location>
</feature>
<evidence type="ECO:0000313" key="9">
    <source>
        <dbReference type="Proteomes" id="UP001165190"/>
    </source>
</evidence>
<dbReference type="Proteomes" id="UP001165190">
    <property type="component" value="Unassembled WGS sequence"/>
</dbReference>
<dbReference type="PROSITE" id="PS01023">
    <property type="entry name" value="PTR2_2"/>
    <property type="match status" value="1"/>
</dbReference>
<comment type="subcellular location">
    <subcellularLocation>
        <location evidence="1 6">Membrane</location>
        <topology evidence="1 6">Multi-pass membrane protein</topology>
    </subcellularLocation>
</comment>
<dbReference type="InterPro" id="IPR036259">
    <property type="entry name" value="MFS_trans_sf"/>
</dbReference>
<dbReference type="GO" id="GO:0016020">
    <property type="term" value="C:membrane"/>
    <property type="evidence" value="ECO:0007669"/>
    <property type="project" value="UniProtKB-SubCell"/>
</dbReference>
<proteinExistence type="inferred from homology"/>
<dbReference type="Pfam" id="PF00854">
    <property type="entry name" value="PTR2"/>
    <property type="match status" value="1"/>
</dbReference>
<keyword evidence="9" id="KW-1185">Reference proteome</keyword>
<dbReference type="Gene3D" id="1.20.1250.20">
    <property type="entry name" value="MFS general substrate transporter like domains"/>
    <property type="match status" value="1"/>
</dbReference>
<feature type="transmembrane region" description="Helical" evidence="7">
    <location>
        <begin position="331"/>
        <end position="354"/>
    </location>
</feature>
<keyword evidence="4 7" id="KW-1133">Transmembrane helix</keyword>
<evidence type="ECO:0000256" key="1">
    <source>
        <dbReference type="ARBA" id="ARBA00004141"/>
    </source>
</evidence>
<protein>
    <submittedName>
        <fullName evidence="8">NRT1/ PTR family 8.1, ARABIDOPSIS THALIANA PEPTIDE TRANSPORTER 1, peptide transporter 1</fullName>
    </submittedName>
</protein>
<dbReference type="OrthoDB" id="8904098at2759"/>
<comment type="caution">
    <text evidence="8">The sequence shown here is derived from an EMBL/GenBank/DDBJ whole genome shotgun (WGS) entry which is preliminary data.</text>
</comment>
<feature type="transmembrane region" description="Helical" evidence="7">
    <location>
        <begin position="96"/>
        <end position="115"/>
    </location>
</feature>
<keyword evidence="6" id="KW-0813">Transport</keyword>
<feature type="transmembrane region" description="Helical" evidence="7">
    <location>
        <begin position="210"/>
        <end position="229"/>
    </location>
</feature>
<reference evidence="8" key="1">
    <citation type="submission" date="2023-05" db="EMBL/GenBank/DDBJ databases">
        <title>Genome and transcriptome analyses reveal genes involved in the formation of fine ridges on petal epidermal cells in Hibiscus trionum.</title>
        <authorList>
            <person name="Koshimizu S."/>
            <person name="Masuda S."/>
            <person name="Ishii T."/>
            <person name="Shirasu K."/>
            <person name="Hoshino A."/>
            <person name="Arita M."/>
        </authorList>
    </citation>
    <scope>NUCLEOTIDE SEQUENCE</scope>
    <source>
        <strain evidence="8">Hamamatsu line</strain>
    </source>
</reference>
<feature type="transmembrane region" description="Helical" evidence="7">
    <location>
        <begin position="533"/>
        <end position="555"/>
    </location>
</feature>
<feature type="transmembrane region" description="Helical" evidence="7">
    <location>
        <begin position="413"/>
        <end position="433"/>
    </location>
</feature>
<feature type="transmembrane region" description="Helical" evidence="7">
    <location>
        <begin position="185"/>
        <end position="204"/>
    </location>
</feature>
<dbReference type="InterPro" id="IPR000109">
    <property type="entry name" value="POT_fam"/>
</dbReference>
<evidence type="ECO:0000256" key="4">
    <source>
        <dbReference type="ARBA" id="ARBA00022989"/>
    </source>
</evidence>
<evidence type="ECO:0000256" key="7">
    <source>
        <dbReference type="SAM" id="Phobius"/>
    </source>
</evidence>
<dbReference type="GO" id="GO:0006857">
    <property type="term" value="P:oligopeptide transport"/>
    <property type="evidence" value="ECO:0007669"/>
    <property type="project" value="InterPro"/>
</dbReference>
<dbReference type="EMBL" id="BSYR01000051">
    <property type="protein sequence ID" value="GMJ08422.1"/>
    <property type="molecule type" value="Genomic_DNA"/>
</dbReference>
<dbReference type="SUPFAM" id="SSF103473">
    <property type="entry name" value="MFS general substrate transporter"/>
    <property type="match status" value="1"/>
</dbReference>
<evidence type="ECO:0000256" key="6">
    <source>
        <dbReference type="RuleBase" id="RU003755"/>
    </source>
</evidence>
<dbReference type="GO" id="GO:0022857">
    <property type="term" value="F:transmembrane transporter activity"/>
    <property type="evidence" value="ECO:0007669"/>
    <property type="project" value="InterPro"/>
</dbReference>
<keyword evidence="5 7" id="KW-0472">Membrane</keyword>
<dbReference type="PROSITE" id="PS01022">
    <property type="entry name" value="PTR2_1"/>
    <property type="match status" value="1"/>
</dbReference>
<dbReference type="PANTHER" id="PTHR11654">
    <property type="entry name" value="OLIGOPEPTIDE TRANSPORTER-RELATED"/>
    <property type="match status" value="1"/>
</dbReference>
<feature type="transmembrane region" description="Helical" evidence="7">
    <location>
        <begin position="374"/>
        <end position="392"/>
    </location>
</feature>
<dbReference type="AlphaFoldDB" id="A0A9W7J5G4"/>
<evidence type="ECO:0000256" key="3">
    <source>
        <dbReference type="ARBA" id="ARBA00022692"/>
    </source>
</evidence>
<evidence type="ECO:0000313" key="8">
    <source>
        <dbReference type="EMBL" id="GMJ08422.1"/>
    </source>
</evidence>
<evidence type="ECO:0000256" key="2">
    <source>
        <dbReference type="ARBA" id="ARBA00005982"/>
    </source>
</evidence>
<sequence>MAEEDIYTKDGTTDFRNNPAIKNKTGTWKACPYILGNECCERLAYYGINTNLVNYLKFQLNQRNVAAVSNVTNWSGTCYVMPLFGAFLADAYLGRYWTIASFSVIYVFGMTILTLSASIHGLKPTCNENNICHPTGLQTGVFFLGLYLIALGTGGIKPCVSSFGADQFDDSDETEKKKKSSFFNWFYFSINIGALVASSVLVWIQTNVGWAWGFGIPAVAMAIAVASFFSGTRLYRNQRPGGSPLTRICQVIVASFRKVKVEVPDDKSLLYETTNEESTVRGSRKLDHTKQLSFFDKAAVVSSYDQIKGSINPWRLCTVTQVEELKSIIRLLPIWATGIIFSAVYSQMGTLFVLQGNTMDLHMGGSFEIPSASLSLFDTISVIFWVPVYDRLIVPLARKFTGYKNGFTQLQRIAIGLVISIFAMLSAGTLELVRLREVKKHNYYEVKHMPMSIFWQVPQYFIIGCAEVFTFIGQLEFFYEEAPDGMRSLCSALALTTSALGNYLSTFLVNMVADFSTRDGSLGWIPDNLNYGHLHYFFWLLALLSLLNLGVYLMVASRYSYKKTVA</sequence>